<organism evidence="7 8">
    <name type="scientific">Polytolypa hystricis (strain UAMH7299)</name>
    <dbReference type="NCBI Taxonomy" id="1447883"/>
    <lineage>
        <taxon>Eukaryota</taxon>
        <taxon>Fungi</taxon>
        <taxon>Dikarya</taxon>
        <taxon>Ascomycota</taxon>
        <taxon>Pezizomycotina</taxon>
        <taxon>Eurotiomycetes</taxon>
        <taxon>Eurotiomycetidae</taxon>
        <taxon>Onygenales</taxon>
        <taxon>Onygenales incertae sedis</taxon>
        <taxon>Polytolypa</taxon>
    </lineage>
</organism>
<evidence type="ECO:0000256" key="5">
    <source>
        <dbReference type="SAM" id="MobiDB-lite"/>
    </source>
</evidence>
<dbReference type="STRING" id="1447883.A0A2B7YQR3"/>
<feature type="region of interest" description="Disordered" evidence="5">
    <location>
        <begin position="277"/>
        <end position="296"/>
    </location>
</feature>
<protein>
    <recommendedName>
        <fullName evidence="3">Pre-rRNA-processing protein RIX1</fullName>
    </recommendedName>
</protein>
<feature type="region of interest" description="Disordered" evidence="5">
    <location>
        <begin position="702"/>
        <end position="738"/>
    </location>
</feature>
<keyword evidence="4" id="KW-0539">Nucleus</keyword>
<proteinExistence type="inferred from homology"/>
<dbReference type="Proteomes" id="UP000224634">
    <property type="component" value="Unassembled WGS sequence"/>
</dbReference>
<dbReference type="PANTHER" id="PTHR34105:SF1">
    <property type="entry name" value="PROLINE-, GLUTAMIC ACID- AND LEUCINE-RICH PROTEIN 1"/>
    <property type="match status" value="1"/>
</dbReference>
<dbReference type="SUPFAM" id="SSF48371">
    <property type="entry name" value="ARM repeat"/>
    <property type="match status" value="1"/>
</dbReference>
<feature type="region of interest" description="Disordered" evidence="5">
    <location>
        <begin position="759"/>
        <end position="797"/>
    </location>
</feature>
<feature type="compositionally biased region" description="Polar residues" evidence="5">
    <location>
        <begin position="726"/>
        <end position="737"/>
    </location>
</feature>
<name>A0A2B7YQR3_POLH7</name>
<evidence type="ECO:0000259" key="6">
    <source>
        <dbReference type="Pfam" id="PF08167"/>
    </source>
</evidence>
<dbReference type="InterPro" id="IPR012583">
    <property type="entry name" value="RIX1_N"/>
</dbReference>
<dbReference type="PANTHER" id="PTHR34105">
    <property type="entry name" value="PROLINE-, GLUTAMIC ACID- AND LEUCINE-RICH PROTEIN 1"/>
    <property type="match status" value="1"/>
</dbReference>
<gene>
    <name evidence="7" type="ORF">AJ80_02501</name>
</gene>
<evidence type="ECO:0000256" key="1">
    <source>
        <dbReference type="ARBA" id="ARBA00004123"/>
    </source>
</evidence>
<evidence type="ECO:0000313" key="7">
    <source>
        <dbReference type="EMBL" id="PGH23391.1"/>
    </source>
</evidence>
<dbReference type="Pfam" id="PF08167">
    <property type="entry name" value="RIX1"/>
    <property type="match status" value="1"/>
</dbReference>
<evidence type="ECO:0000313" key="8">
    <source>
        <dbReference type="Proteomes" id="UP000224634"/>
    </source>
</evidence>
<feature type="compositionally biased region" description="Basic and acidic residues" evidence="5">
    <location>
        <begin position="660"/>
        <end position="671"/>
    </location>
</feature>
<evidence type="ECO:0000256" key="3">
    <source>
        <dbReference type="ARBA" id="ARBA00021502"/>
    </source>
</evidence>
<dbReference type="GO" id="GO:0005634">
    <property type="term" value="C:nucleus"/>
    <property type="evidence" value="ECO:0007669"/>
    <property type="project" value="UniProtKB-SubCell"/>
</dbReference>
<feature type="domain" description="Pre-rRNA-processing protein RIX1 N-terminal" evidence="6">
    <location>
        <begin position="7"/>
        <end position="215"/>
    </location>
</feature>
<sequence>MSSQTILRAATHRLTATPVNELPPIAAYLAASISDCGSILSAPLSQKKASQEADTLLVLKLKARITSLLQDKTVEGRWTAVILVKATIEAGQWEILRGCEPWVHSLLTILTRPDPATTKRLCIITLTRIFRLTYAYPTLVREITTPSLPSFITNCLNLVSVKPSSEPVRKLKQNAVLLESVFCALLELLPHHPTIFRPFSAQIHSLILPLIALTTSAPVSQSVSELARQLFIHLHHCAPKNTGSDEWRKALRYTLTAAHQTCDHLFRAVVEQWESADPSLKQRSRPGDYSQPVGDNGTDSLGLPAWRGVFSGSERLVGLLRLISGFISMRTNSSMWIPIGSILDLTSRLTSITTPSSSSDDSIPGGQMNPEVGRKERECLFGELPRIHAATLNLLQSFTTVLGPSSIPIGQTCLDQALWVFEAEGFLAEVRTATYDLIDAVLPIIGPSMTKAGISALSPAFKAACQELLPSKSNASEAGQKTSRPNPAANNVDNFLNPASKAPSPELLVPTPSSLRTSASRLLPDILNFLPTEHIPPALRAEIDRTAILTGHEPTMVSSVLNPIPASTKAHLTNSSIMPFLARAHASSAAVEGLLRPRMPVLMGASKPNNLTFDEDEDEEEEDQIATAPAINGAIGGGNLFIHHPATRPAADEEEEQEETTSRRENKRSYQDEEMTGIIPVPMQSTTTSISETKRVRVELDQQKPTQPWTQFKEPSSSLLGGALSQPVSTTTAQPVSSLGGVTKMDVESSVVAQVTGPSATAAAVGGAGSDDGSDDDDEIPTLNIESDTDTDDEMVG</sequence>
<evidence type="ECO:0000256" key="4">
    <source>
        <dbReference type="ARBA" id="ARBA00023242"/>
    </source>
</evidence>
<dbReference type="EMBL" id="PDNA01000024">
    <property type="protein sequence ID" value="PGH23391.1"/>
    <property type="molecule type" value="Genomic_DNA"/>
</dbReference>
<comment type="similarity">
    <text evidence="2">Belongs to the RIX1/PELP1 family.</text>
</comment>
<feature type="compositionally biased region" description="Polar residues" evidence="5">
    <location>
        <begin position="472"/>
        <end position="494"/>
    </location>
</feature>
<dbReference type="OrthoDB" id="20900at2759"/>
<keyword evidence="8" id="KW-1185">Reference proteome</keyword>
<feature type="region of interest" description="Disordered" evidence="5">
    <location>
        <begin position="472"/>
        <end position="511"/>
    </location>
</feature>
<feature type="compositionally biased region" description="Acidic residues" evidence="5">
    <location>
        <begin position="787"/>
        <end position="797"/>
    </location>
</feature>
<feature type="compositionally biased region" description="Polar residues" evidence="5">
    <location>
        <begin position="703"/>
        <end position="719"/>
    </location>
</feature>
<dbReference type="InterPro" id="IPR016024">
    <property type="entry name" value="ARM-type_fold"/>
</dbReference>
<feature type="region of interest" description="Disordered" evidence="5">
    <location>
        <begin position="631"/>
        <end position="690"/>
    </location>
</feature>
<dbReference type="GO" id="GO:0006364">
    <property type="term" value="P:rRNA processing"/>
    <property type="evidence" value="ECO:0007669"/>
    <property type="project" value="TreeGrafter"/>
</dbReference>
<reference evidence="7 8" key="1">
    <citation type="submission" date="2017-10" db="EMBL/GenBank/DDBJ databases">
        <title>Comparative genomics in systemic dimorphic fungi from Ajellomycetaceae.</title>
        <authorList>
            <person name="Munoz J.F."/>
            <person name="Mcewen J.G."/>
            <person name="Clay O.K."/>
            <person name="Cuomo C.A."/>
        </authorList>
    </citation>
    <scope>NUCLEOTIDE SEQUENCE [LARGE SCALE GENOMIC DNA]</scope>
    <source>
        <strain evidence="7 8">UAMH7299</strain>
    </source>
</reference>
<comment type="subcellular location">
    <subcellularLocation>
        <location evidence="1">Nucleus</location>
    </subcellularLocation>
</comment>
<accession>A0A2B7YQR3</accession>
<evidence type="ECO:0000256" key="2">
    <source>
        <dbReference type="ARBA" id="ARBA00010511"/>
    </source>
</evidence>
<dbReference type="AlphaFoldDB" id="A0A2B7YQR3"/>
<comment type="caution">
    <text evidence="7">The sequence shown here is derived from an EMBL/GenBank/DDBJ whole genome shotgun (WGS) entry which is preliminary data.</text>
</comment>